<feature type="region of interest" description="Disordered" evidence="1">
    <location>
        <begin position="374"/>
        <end position="408"/>
    </location>
</feature>
<dbReference type="Proteomes" id="UP000654913">
    <property type="component" value="Chromosome 3"/>
</dbReference>
<dbReference type="AlphaFoldDB" id="A0A7R7XJ49"/>
<reference evidence="2" key="1">
    <citation type="submission" date="2021-01" db="EMBL/GenBank/DDBJ databases">
        <authorList>
            <consortium name="Aspergillus puulaauensis MK2 genome sequencing consortium"/>
            <person name="Kazuki M."/>
            <person name="Futagami T."/>
        </authorList>
    </citation>
    <scope>NUCLEOTIDE SEQUENCE</scope>
    <source>
        <strain evidence="2">MK2</strain>
    </source>
</reference>
<evidence type="ECO:0000313" key="3">
    <source>
        <dbReference type="Proteomes" id="UP000654913"/>
    </source>
</evidence>
<protein>
    <submittedName>
        <fullName evidence="2">Uncharacterized protein</fullName>
    </submittedName>
</protein>
<feature type="compositionally biased region" description="Acidic residues" evidence="1">
    <location>
        <begin position="380"/>
        <end position="389"/>
    </location>
</feature>
<organism evidence="2 3">
    <name type="scientific">Aspergillus puulaauensis</name>
    <dbReference type="NCBI Taxonomy" id="1220207"/>
    <lineage>
        <taxon>Eukaryota</taxon>
        <taxon>Fungi</taxon>
        <taxon>Dikarya</taxon>
        <taxon>Ascomycota</taxon>
        <taxon>Pezizomycotina</taxon>
        <taxon>Eurotiomycetes</taxon>
        <taxon>Eurotiomycetidae</taxon>
        <taxon>Eurotiales</taxon>
        <taxon>Aspergillaceae</taxon>
        <taxon>Aspergillus</taxon>
    </lineage>
</organism>
<evidence type="ECO:0000313" key="2">
    <source>
        <dbReference type="EMBL" id="BCS22456.1"/>
    </source>
</evidence>
<accession>A0A7R7XJ49</accession>
<sequence>MVQTRSALKRKATVMPQHRPAPMDPTSQTGFAKRAKERDFYKSYGFDFIVRRPDYSKLLGGVSRRIREGGGPEWGFDVKDLKSFYWQMANLAAAWADQYLITDVGDLPESEIRRLISAANGFCVQMDWEELRTLLPPTAASTFGHILGELLIQLDIHERLFQNPFWYMDGKIGPDDQSEDPHFGRKLQYLFDRLYQTNPTYSVLWRMQTQRLCNSTDHFTARDPQFGQYNAQRHEAAVASFADSLLTSEPFCFLLKDEYPSSSPQLDEDRRCLLIDVFRNAIRCLIRCETWTNGQPVLRGITELGGIFHEESKTITLHPFCFRPRMDLYTGKDILVVAQPGLVYVDSCHGDNSGVMTEIIEAEVLPAFRLAEGEGKQMEEEAAEDAEDAEIAKKQDHGDEEWTEEQGE</sequence>
<dbReference type="OrthoDB" id="4156714at2759"/>
<dbReference type="RefSeq" id="XP_041554650.1">
    <property type="nucleotide sequence ID" value="XM_041701801.1"/>
</dbReference>
<keyword evidence="3" id="KW-1185">Reference proteome</keyword>
<dbReference type="GeneID" id="64972461"/>
<feature type="compositionally biased region" description="Acidic residues" evidence="1">
    <location>
        <begin position="398"/>
        <end position="408"/>
    </location>
</feature>
<proteinExistence type="predicted"/>
<dbReference type="EMBL" id="AP024445">
    <property type="protein sequence ID" value="BCS22456.1"/>
    <property type="molecule type" value="Genomic_DNA"/>
</dbReference>
<name>A0A7R7XJ49_9EURO</name>
<gene>
    <name evidence="2" type="ORF">APUU_30681A</name>
</gene>
<dbReference type="KEGG" id="apuu:APUU_30681A"/>
<reference evidence="2" key="2">
    <citation type="submission" date="2021-02" db="EMBL/GenBank/DDBJ databases">
        <title>Aspergillus puulaauensis MK2 genome sequence.</title>
        <authorList>
            <person name="Futagami T."/>
            <person name="Mori K."/>
            <person name="Kadooka C."/>
            <person name="Tanaka T."/>
        </authorList>
    </citation>
    <scope>NUCLEOTIDE SEQUENCE</scope>
    <source>
        <strain evidence="2">MK2</strain>
    </source>
</reference>
<evidence type="ECO:0000256" key="1">
    <source>
        <dbReference type="SAM" id="MobiDB-lite"/>
    </source>
</evidence>
<feature type="region of interest" description="Disordered" evidence="1">
    <location>
        <begin position="1"/>
        <end position="29"/>
    </location>
</feature>